<keyword evidence="3" id="KW-0808">Transferase</keyword>
<organism evidence="5 6">
    <name type="scientific">Blumeria hordei</name>
    <name type="common">Barley powdery mildew</name>
    <name type="synonym">Blumeria graminis f. sp. hordei</name>
    <dbReference type="NCBI Taxonomy" id="2867405"/>
    <lineage>
        <taxon>Eukaryota</taxon>
        <taxon>Fungi</taxon>
        <taxon>Dikarya</taxon>
        <taxon>Ascomycota</taxon>
        <taxon>Pezizomycotina</taxon>
        <taxon>Leotiomycetes</taxon>
        <taxon>Erysiphales</taxon>
        <taxon>Erysiphaceae</taxon>
        <taxon>Blumeria</taxon>
    </lineage>
</organism>
<name>A0A383UUN1_BLUHO</name>
<dbReference type="InterPro" id="IPR002088">
    <property type="entry name" value="Prenyl_trans_a"/>
</dbReference>
<dbReference type="Proteomes" id="UP000275772">
    <property type="component" value="Unassembled WGS sequence"/>
</dbReference>
<dbReference type="SUPFAM" id="SSF48439">
    <property type="entry name" value="Protein prenylyltransferase"/>
    <property type="match status" value="1"/>
</dbReference>
<protein>
    <submittedName>
        <fullName evidence="5">Uncharacterized protein</fullName>
    </submittedName>
</protein>
<evidence type="ECO:0000256" key="2">
    <source>
        <dbReference type="ARBA" id="ARBA00022602"/>
    </source>
</evidence>
<keyword evidence="2" id="KW-0637">Prenyltransferase</keyword>
<evidence type="ECO:0000256" key="4">
    <source>
        <dbReference type="ARBA" id="ARBA00022737"/>
    </source>
</evidence>
<dbReference type="Gene3D" id="1.25.40.120">
    <property type="entry name" value="Protein prenylyltransferase"/>
    <property type="match status" value="1"/>
</dbReference>
<comment type="similarity">
    <text evidence="1">Belongs to the protein prenyltransferase subunit alpha family.</text>
</comment>
<dbReference type="VEuPathDB" id="FungiDB:BLGHR1_14839"/>
<reference evidence="5 6" key="1">
    <citation type="submission" date="2017-11" db="EMBL/GenBank/DDBJ databases">
        <authorList>
            <person name="Kracher B."/>
        </authorList>
    </citation>
    <scope>NUCLEOTIDE SEQUENCE [LARGE SCALE GENOMIC DNA]</scope>
    <source>
        <strain evidence="5 6">RACE1</strain>
    </source>
</reference>
<dbReference type="EMBL" id="UNSH01000061">
    <property type="protein sequence ID" value="SZF04044.1"/>
    <property type="molecule type" value="Genomic_DNA"/>
</dbReference>
<evidence type="ECO:0000256" key="3">
    <source>
        <dbReference type="ARBA" id="ARBA00022679"/>
    </source>
</evidence>
<gene>
    <name evidence="5" type="ORF">BLGHR1_14839</name>
</gene>
<dbReference type="PANTHER" id="PTHR11129:SF3">
    <property type="entry name" value="PROTEIN PRENYLTRANSFERASE ALPHA SUBUNIT REPEAT-CONTAINING PROTEIN 1"/>
    <property type="match status" value="1"/>
</dbReference>
<dbReference type="GO" id="GO:0008318">
    <property type="term" value="F:protein prenyltransferase activity"/>
    <property type="evidence" value="ECO:0007669"/>
    <property type="project" value="InterPro"/>
</dbReference>
<dbReference type="GO" id="GO:0005737">
    <property type="term" value="C:cytoplasm"/>
    <property type="evidence" value="ECO:0007669"/>
    <property type="project" value="TreeGrafter"/>
</dbReference>
<keyword evidence="4" id="KW-0677">Repeat</keyword>
<sequence length="334" mass="38775">MSRRQDETIALSETNANYIAYEDISRALSSYPDTILEIELLGKSHLLPQGTTLLQDGHCIAVPKSKLLQAFIVARQIFFTIRQNCRLDEEQSLRHATAVILLLDSEHLTAANARKRLIQLQLSENCGNHRAILEVELCWVNGYLTSHSHRHTKSPVLWGHRRWLVEQTLSLGLKPNILQDLKIVIFKAAERHPRNYYAWSHLRWLLDHQFDSRNSENRWSKFLPDFQEIATIVQDWCLNHPWDTSGFSFLLFFLTRSKSKQLMISVFSAILKVTIAYSWVHESVWMFLRTMATLDQVDFGVERTISAIQEITVAQPDAINSLQNLQKWLSRQNQ</sequence>
<proteinExistence type="inferred from homology"/>
<dbReference type="Pfam" id="PF01239">
    <property type="entry name" value="PPTA"/>
    <property type="match status" value="1"/>
</dbReference>
<dbReference type="PANTHER" id="PTHR11129">
    <property type="entry name" value="PROTEIN FARNESYLTRANSFERASE ALPHA SUBUNIT/RAB GERANYLGERANYL TRANSFERASE ALPHA SUBUNIT"/>
    <property type="match status" value="1"/>
</dbReference>
<dbReference type="AlphaFoldDB" id="A0A383UUN1"/>
<evidence type="ECO:0000256" key="1">
    <source>
        <dbReference type="ARBA" id="ARBA00006734"/>
    </source>
</evidence>
<evidence type="ECO:0000313" key="5">
    <source>
        <dbReference type="EMBL" id="SZF04044.1"/>
    </source>
</evidence>
<evidence type="ECO:0000313" key="6">
    <source>
        <dbReference type="Proteomes" id="UP000275772"/>
    </source>
</evidence>
<accession>A0A383UUN1</accession>